<proteinExistence type="predicted"/>
<name>A0ABV8DBN0_9BURK</name>
<dbReference type="InterPro" id="IPR051783">
    <property type="entry name" value="NAD(P)-dependent_oxidoreduct"/>
</dbReference>
<keyword evidence="3" id="KW-1185">Reference proteome</keyword>
<dbReference type="Pfam" id="PF13460">
    <property type="entry name" value="NAD_binding_10"/>
    <property type="match status" value="1"/>
</dbReference>
<gene>
    <name evidence="2" type="ORF">ACFOW3_15010</name>
</gene>
<dbReference type="PANTHER" id="PTHR48079">
    <property type="entry name" value="PROTEIN YEEZ"/>
    <property type="match status" value="1"/>
</dbReference>
<evidence type="ECO:0000259" key="1">
    <source>
        <dbReference type="Pfam" id="PF13460"/>
    </source>
</evidence>
<dbReference type="InterPro" id="IPR036291">
    <property type="entry name" value="NAD(P)-bd_dom_sf"/>
</dbReference>
<accession>A0ABV8DBN0</accession>
<organism evidence="2 3">
    <name type="scientific">Acidovorax facilis</name>
    <dbReference type="NCBI Taxonomy" id="12917"/>
    <lineage>
        <taxon>Bacteria</taxon>
        <taxon>Pseudomonadati</taxon>
        <taxon>Pseudomonadota</taxon>
        <taxon>Betaproteobacteria</taxon>
        <taxon>Burkholderiales</taxon>
        <taxon>Comamonadaceae</taxon>
        <taxon>Acidovorax</taxon>
    </lineage>
</organism>
<evidence type="ECO:0000313" key="2">
    <source>
        <dbReference type="EMBL" id="MFC3935921.1"/>
    </source>
</evidence>
<dbReference type="Gene3D" id="3.40.50.720">
    <property type="entry name" value="NAD(P)-binding Rossmann-like Domain"/>
    <property type="match status" value="1"/>
</dbReference>
<protein>
    <submittedName>
        <fullName evidence="2">NAD(P)H-binding protein</fullName>
    </submittedName>
</protein>
<comment type="caution">
    <text evidence="2">The sequence shown here is derived from an EMBL/GenBank/DDBJ whole genome shotgun (WGS) entry which is preliminary data.</text>
</comment>
<dbReference type="InterPro" id="IPR016040">
    <property type="entry name" value="NAD(P)-bd_dom"/>
</dbReference>
<dbReference type="PANTHER" id="PTHR48079:SF6">
    <property type="entry name" value="NAD(P)-BINDING DOMAIN-CONTAINING PROTEIN-RELATED"/>
    <property type="match status" value="1"/>
</dbReference>
<sequence>MANAGNTVLVLGATGGIGGEVARQLRDRGWQVRALHRGVAQAGEQRDGMAWIRGDAMRREDVVAAAAGCDVIVHAVNPPGYRRWSELVLPMIDNTIAAATAVGATVVLPGTIYNYGPDAFPVLREYSPQRPHTRKGTVRVELERRLQQATQPHPLSAGTCRVLIVRAGDYFGPQVGNSWFSQGLVKPGQPVKAVNLPGAPGVGHQWSYLPDVARTMVQLLERRATLPAFARFHMAGHWDADGTQMAAAIGRTVVAHGGAAPHVRAFPWWLVTLASPFVATLRELREMRYLWRQPVRMANDPLRAVLGEEPHTPLDAAVQATLLGLGCLPGAKAPLTAPGNPQSPARLPA</sequence>
<dbReference type="Proteomes" id="UP001595693">
    <property type="component" value="Unassembled WGS sequence"/>
</dbReference>
<dbReference type="RefSeq" id="WP_055401484.1">
    <property type="nucleotide sequence ID" value="NZ_JAMXAX010000025.1"/>
</dbReference>
<dbReference type="SUPFAM" id="SSF51735">
    <property type="entry name" value="NAD(P)-binding Rossmann-fold domains"/>
    <property type="match status" value="1"/>
</dbReference>
<feature type="domain" description="NAD(P)-binding" evidence="1">
    <location>
        <begin position="12"/>
        <end position="107"/>
    </location>
</feature>
<dbReference type="EMBL" id="JBHSAJ010000044">
    <property type="protein sequence ID" value="MFC3935921.1"/>
    <property type="molecule type" value="Genomic_DNA"/>
</dbReference>
<reference evidence="3" key="1">
    <citation type="journal article" date="2019" name="Int. J. Syst. Evol. Microbiol.">
        <title>The Global Catalogue of Microorganisms (GCM) 10K type strain sequencing project: providing services to taxonomists for standard genome sequencing and annotation.</title>
        <authorList>
            <consortium name="The Broad Institute Genomics Platform"/>
            <consortium name="The Broad Institute Genome Sequencing Center for Infectious Disease"/>
            <person name="Wu L."/>
            <person name="Ma J."/>
        </authorList>
    </citation>
    <scope>NUCLEOTIDE SEQUENCE [LARGE SCALE GENOMIC DNA]</scope>
    <source>
        <strain evidence="3">CCUG 2113</strain>
    </source>
</reference>
<evidence type="ECO:0000313" key="3">
    <source>
        <dbReference type="Proteomes" id="UP001595693"/>
    </source>
</evidence>